<comment type="function">
    <text evidence="14">Glutamate-gated receptor that probably acts as a non-selective cation channel. May be involved in light-signal transduction and calcium homeostasis via the regulation of calcium influx into cells.</text>
</comment>
<feature type="domain" description="Ionotropic glutamate receptor C-terminal" evidence="20">
    <location>
        <begin position="448"/>
        <end position="791"/>
    </location>
</feature>
<keyword evidence="8 15" id="KW-0406">Ion transport</keyword>
<dbReference type="InterPro" id="IPR044440">
    <property type="entry name" value="GABAb_receptor_plant_PBP1"/>
</dbReference>
<dbReference type="FunFam" id="3.40.50.2300:FF:000081">
    <property type="entry name" value="Glutamate receptor"/>
    <property type="match status" value="1"/>
</dbReference>
<comment type="subcellular location">
    <subcellularLocation>
        <location evidence="1">Membrane</location>
        <topology evidence="1">Multi-pass membrane protein</topology>
    </subcellularLocation>
</comment>
<evidence type="ECO:0000256" key="11">
    <source>
        <dbReference type="ARBA" id="ARBA00023180"/>
    </source>
</evidence>
<dbReference type="FunFam" id="1.10.287.70:FF:000172">
    <property type="entry name" value="Glutamate receptor"/>
    <property type="match status" value="1"/>
</dbReference>
<dbReference type="SUPFAM" id="SSF53822">
    <property type="entry name" value="Periplasmic binding protein-like I"/>
    <property type="match status" value="1"/>
</dbReference>
<feature type="chain" id="PRO_5001506459" description="Glutamate receptor" evidence="19">
    <location>
        <begin position="20"/>
        <end position="925"/>
    </location>
</feature>
<gene>
    <name evidence="21" type="ORF">MIMGU_mgv1a020626mg</name>
</gene>
<feature type="transmembrane region" description="Helical" evidence="18">
    <location>
        <begin position="812"/>
        <end position="834"/>
    </location>
</feature>
<dbReference type="InterPro" id="IPR017103">
    <property type="entry name" value="Iontropic_Glu_rcpt_pln"/>
</dbReference>
<dbReference type="InterPro" id="IPR015683">
    <property type="entry name" value="Ionotropic_Glu_rcpt"/>
</dbReference>
<evidence type="ECO:0000256" key="8">
    <source>
        <dbReference type="ARBA" id="ARBA00023065"/>
    </source>
</evidence>
<comment type="function">
    <text evidence="15">Glutamate-gated receptor that probably acts as non-selective cation channel.</text>
</comment>
<dbReference type="CDD" id="cd19990">
    <property type="entry name" value="PBP1_GABAb_receptor_plant"/>
    <property type="match status" value="1"/>
</dbReference>
<evidence type="ECO:0000259" key="20">
    <source>
        <dbReference type="SMART" id="SM00079"/>
    </source>
</evidence>
<feature type="signal peptide" evidence="19">
    <location>
        <begin position="1"/>
        <end position="19"/>
    </location>
</feature>
<keyword evidence="11" id="KW-0325">Glycoprotein</keyword>
<sequence>MRFFISLSLLGLFLSLCNAQPDTTFRVGVILDSDSATAHIGYTSLSLALSDFYSIHANYSTRIVLYPRDSKGLVTGAANSALNLLKDVQVDAIIGPQTSAQANFVIGLGDAAHVSIISFSVTTPSFYPKGSYFIQTAINDAAQVDAIAAIVKYFKWSQVVLIYEDSDYGIGITPYLANGFQQVNARVSYRSIIATSATDDYILLELYKMKTMQTRVFVVHTSSPLASRIFLKAKEAEMISEGYVWIVTTGILEFFNPNDSNGVELMQGVLGVRPLVPKSITLDSTTIKWKKKFEDDYPRDPQPPEINIYGLWAYDTLWALATAIEKIGFRESSHLQNTSASNSTYMFTTGTSQTGPQLRAAMNETNFVGLSGNFHLVNGKLESSSFQIVNINGTELREVGIWTPLLQNSSQTNANMTGFSGEKLDDIKWPGGSRNVPKGWEVPVSGKKLRVGVPAKAGFDEFVKVEKDPQTNSNKISGLYIDLFDSVMAALPYAVRYEYIPFENSDGTNAGSYDELARQVLNGKFDAAVGDISITTSRSKDVDFTLPVEEGGVTWTQKVQYESETTKFLKPFERNLWLTAVALFIFTGLSLWFLEHRFNEAFRGSPSDHISLIFYIPFMSLVFANREKIVSNLARLVLAVWIFVVLILTSTYTANLSSILTVPKPIYTNITVAELVENKDNVGCLEGSFIIDYLKNLGFHDSKIIRYRTSDEFDNALTNGSIKALCSRTAYTNLFLSKNCNKYMKVGFNLTEGIAFVFPRGSPLVADVSRAIVKLTDSLKIPRIRGRWIRESACEDQPGEHSTQIRLKSFKILFGITVGITGTCILVYLVSYFYGNRDFVRTTISDSGTTTWSKVRAIFKHFDQRDPRYFPSKEDSEISASPSPHVHHNRCCCRSTEFQVQWDQETASENGAESPNPDRITAAAH</sequence>
<dbReference type="eggNOG" id="KOG1052">
    <property type="taxonomic scope" value="Eukaryota"/>
</dbReference>
<evidence type="ECO:0000256" key="7">
    <source>
        <dbReference type="ARBA" id="ARBA00022989"/>
    </source>
</evidence>
<keyword evidence="7 18" id="KW-1133">Transmembrane helix</keyword>
<organism evidence="21 22">
    <name type="scientific">Erythranthe guttata</name>
    <name type="common">Yellow monkey flower</name>
    <name type="synonym">Mimulus guttatus</name>
    <dbReference type="NCBI Taxonomy" id="4155"/>
    <lineage>
        <taxon>Eukaryota</taxon>
        <taxon>Viridiplantae</taxon>
        <taxon>Streptophyta</taxon>
        <taxon>Embryophyta</taxon>
        <taxon>Tracheophyta</taxon>
        <taxon>Spermatophyta</taxon>
        <taxon>Magnoliopsida</taxon>
        <taxon>eudicotyledons</taxon>
        <taxon>Gunneridae</taxon>
        <taxon>Pentapetalae</taxon>
        <taxon>asterids</taxon>
        <taxon>lamiids</taxon>
        <taxon>Lamiales</taxon>
        <taxon>Phrymaceae</taxon>
        <taxon>Erythranthe</taxon>
    </lineage>
</organism>
<dbReference type="Gene3D" id="3.40.190.10">
    <property type="entry name" value="Periplasmic binding protein-like II"/>
    <property type="match status" value="1"/>
</dbReference>
<dbReference type="SUPFAM" id="SSF53850">
    <property type="entry name" value="Periplasmic binding protein-like II"/>
    <property type="match status" value="1"/>
</dbReference>
<name>A0A022Q0B9_ERYGU</name>
<protein>
    <recommendedName>
        <fullName evidence="15">Glutamate receptor</fullName>
    </recommendedName>
</protein>
<evidence type="ECO:0000256" key="17">
    <source>
        <dbReference type="SAM" id="MobiDB-lite"/>
    </source>
</evidence>
<keyword evidence="12 15" id="KW-1071">Ligand-gated ion channel</keyword>
<evidence type="ECO:0000256" key="9">
    <source>
        <dbReference type="ARBA" id="ARBA00023136"/>
    </source>
</evidence>
<dbReference type="PANTHER" id="PTHR34836">
    <property type="entry name" value="OS06G0188250 PROTEIN"/>
    <property type="match status" value="1"/>
</dbReference>
<dbReference type="InterPro" id="IPR001320">
    <property type="entry name" value="Iontro_rcpt_C"/>
</dbReference>
<evidence type="ECO:0000256" key="19">
    <source>
        <dbReference type="SAM" id="SignalP"/>
    </source>
</evidence>
<keyword evidence="5 18" id="KW-0812">Transmembrane</keyword>
<dbReference type="Proteomes" id="UP000030748">
    <property type="component" value="Unassembled WGS sequence"/>
</dbReference>
<feature type="transmembrane region" description="Helical" evidence="18">
    <location>
        <begin position="606"/>
        <end position="624"/>
    </location>
</feature>
<evidence type="ECO:0000256" key="18">
    <source>
        <dbReference type="SAM" id="Phobius"/>
    </source>
</evidence>
<keyword evidence="13 15" id="KW-0407">Ion channel</keyword>
<evidence type="ECO:0000256" key="10">
    <source>
        <dbReference type="ARBA" id="ARBA00023170"/>
    </source>
</evidence>
<dbReference type="InterPro" id="IPR001828">
    <property type="entry name" value="ANF_lig-bd_rcpt"/>
</dbReference>
<feature type="region of interest" description="Disordered" evidence="17">
    <location>
        <begin position="904"/>
        <end position="925"/>
    </location>
</feature>
<comment type="similarity">
    <text evidence="2 15">Belongs to the glutamate-gated ion channel (TC 1.A.10.1) family.</text>
</comment>
<keyword evidence="10 15" id="KW-0675">Receptor</keyword>
<feature type="disulfide bond" evidence="16">
    <location>
        <begin position="740"/>
        <end position="794"/>
    </location>
</feature>
<feature type="compositionally biased region" description="Polar residues" evidence="17">
    <location>
        <begin position="904"/>
        <end position="913"/>
    </location>
</feature>
<dbReference type="GO" id="GO:0005886">
    <property type="term" value="C:plasma membrane"/>
    <property type="evidence" value="ECO:0000318"/>
    <property type="project" value="GO_Central"/>
</dbReference>
<evidence type="ECO:0000256" key="6">
    <source>
        <dbReference type="ARBA" id="ARBA00022729"/>
    </source>
</evidence>
<feature type="transmembrane region" description="Helical" evidence="18">
    <location>
        <begin position="636"/>
        <end position="654"/>
    </location>
</feature>
<dbReference type="PANTHER" id="PTHR34836:SF1">
    <property type="entry name" value="OS09G0428600 PROTEIN"/>
    <property type="match status" value="1"/>
</dbReference>
<dbReference type="PIRSF" id="PIRSF037090">
    <property type="entry name" value="Iontro_Glu-like_rcpt_pln"/>
    <property type="match status" value="1"/>
</dbReference>
<accession>A0A022Q0B9</accession>
<evidence type="ECO:0000313" key="21">
    <source>
        <dbReference type="EMBL" id="EYU21239.1"/>
    </source>
</evidence>
<evidence type="ECO:0000313" key="22">
    <source>
        <dbReference type="Proteomes" id="UP000030748"/>
    </source>
</evidence>
<dbReference type="FunFam" id="3.40.190.10:FF:000103">
    <property type="entry name" value="Glutamate receptor"/>
    <property type="match status" value="1"/>
</dbReference>
<dbReference type="Gene3D" id="3.40.50.2300">
    <property type="match status" value="2"/>
</dbReference>
<reference evidence="21 22" key="1">
    <citation type="journal article" date="2013" name="Proc. Natl. Acad. Sci. U.S.A.">
        <title>Fine-scale variation in meiotic recombination in Mimulus inferred from population shotgun sequencing.</title>
        <authorList>
            <person name="Hellsten U."/>
            <person name="Wright K.M."/>
            <person name="Jenkins J."/>
            <person name="Shu S."/>
            <person name="Yuan Y."/>
            <person name="Wessler S.R."/>
            <person name="Schmutz J."/>
            <person name="Willis J.H."/>
            <person name="Rokhsar D.S."/>
        </authorList>
    </citation>
    <scope>NUCLEOTIDE SEQUENCE [LARGE SCALE GENOMIC DNA]</scope>
    <source>
        <strain evidence="22">cv. DUN x IM62</strain>
    </source>
</reference>
<dbReference type="GO" id="GO:0038023">
    <property type="term" value="F:signaling receptor activity"/>
    <property type="evidence" value="ECO:0000318"/>
    <property type="project" value="GO_Central"/>
</dbReference>
<dbReference type="GO" id="GO:0015276">
    <property type="term" value="F:ligand-gated monoatomic ion channel activity"/>
    <property type="evidence" value="ECO:0000318"/>
    <property type="project" value="GO_Central"/>
</dbReference>
<evidence type="ECO:0000256" key="5">
    <source>
        <dbReference type="ARBA" id="ARBA00022692"/>
    </source>
</evidence>
<keyword evidence="4 15" id="KW-0813">Transport</keyword>
<evidence type="ECO:0000256" key="2">
    <source>
        <dbReference type="ARBA" id="ARBA00008685"/>
    </source>
</evidence>
<evidence type="ECO:0000256" key="1">
    <source>
        <dbReference type="ARBA" id="ARBA00004141"/>
    </source>
</evidence>
<dbReference type="Pfam" id="PF01094">
    <property type="entry name" value="ANF_receptor"/>
    <property type="match status" value="1"/>
</dbReference>
<evidence type="ECO:0000256" key="4">
    <source>
        <dbReference type="ARBA" id="ARBA00022448"/>
    </source>
</evidence>
<dbReference type="Pfam" id="PF10613">
    <property type="entry name" value="Lig_chan-Glu_bd"/>
    <property type="match status" value="1"/>
</dbReference>
<dbReference type="CDD" id="cd13686">
    <property type="entry name" value="GluR_Plant"/>
    <property type="match status" value="1"/>
</dbReference>
<keyword evidence="16" id="KW-1015">Disulfide bond</keyword>
<dbReference type="EMBL" id="KI632223">
    <property type="protein sequence ID" value="EYU21239.1"/>
    <property type="molecule type" value="Genomic_DNA"/>
</dbReference>
<evidence type="ECO:0000256" key="13">
    <source>
        <dbReference type="ARBA" id="ARBA00023303"/>
    </source>
</evidence>
<feature type="transmembrane region" description="Helical" evidence="18">
    <location>
        <begin position="576"/>
        <end position="594"/>
    </location>
</feature>
<dbReference type="InterPro" id="IPR028082">
    <property type="entry name" value="Peripla_BP_I"/>
</dbReference>
<dbReference type="AlphaFoldDB" id="A0A022Q0B9"/>
<dbReference type="Gene3D" id="1.10.287.70">
    <property type="match status" value="1"/>
</dbReference>
<evidence type="ECO:0000256" key="3">
    <source>
        <dbReference type="ARBA" id="ARBA00011095"/>
    </source>
</evidence>
<keyword evidence="22" id="KW-1185">Reference proteome</keyword>
<evidence type="ECO:0000256" key="14">
    <source>
        <dbReference type="ARBA" id="ARBA00049638"/>
    </source>
</evidence>
<keyword evidence="6 19" id="KW-0732">Signal</keyword>
<proteinExistence type="inferred from homology"/>
<dbReference type="Pfam" id="PF00060">
    <property type="entry name" value="Lig_chan"/>
    <property type="match status" value="1"/>
</dbReference>
<dbReference type="InterPro" id="IPR019594">
    <property type="entry name" value="Glu/Gly-bd"/>
</dbReference>
<keyword evidence="9 15" id="KW-0472">Membrane</keyword>
<evidence type="ECO:0000256" key="16">
    <source>
        <dbReference type="PIRSR" id="PIRSR037090-50"/>
    </source>
</evidence>
<comment type="subunit">
    <text evidence="3">May form heteromers.</text>
</comment>
<evidence type="ECO:0000256" key="15">
    <source>
        <dbReference type="PIRNR" id="PIRNR037090"/>
    </source>
</evidence>
<dbReference type="SMART" id="SM00079">
    <property type="entry name" value="PBPe"/>
    <property type="match status" value="1"/>
</dbReference>
<evidence type="ECO:0000256" key="12">
    <source>
        <dbReference type="ARBA" id="ARBA00023286"/>
    </source>
</evidence>